<dbReference type="InterPro" id="IPR008906">
    <property type="entry name" value="HATC_C_dom"/>
</dbReference>
<accession>A0A8B8F9F2</accession>
<dbReference type="GeneID" id="112681201"/>
<name>A0A8B8F9F2_9HEMI</name>
<evidence type="ECO:0000313" key="2">
    <source>
        <dbReference type="Proteomes" id="UP000694846"/>
    </source>
</evidence>
<dbReference type="Pfam" id="PF05699">
    <property type="entry name" value="Dimer_Tnp_hAT"/>
    <property type="match status" value="1"/>
</dbReference>
<protein>
    <submittedName>
        <fullName evidence="3">Uncharacterized protein LOC112681201</fullName>
    </submittedName>
</protein>
<evidence type="ECO:0000313" key="3">
    <source>
        <dbReference type="RefSeq" id="XP_025407246.1"/>
    </source>
</evidence>
<dbReference type="PANTHER" id="PTHR46289:SF19">
    <property type="entry name" value="ZINC FINGER MYM-TYPE CONTAINING 1"/>
    <property type="match status" value="1"/>
</dbReference>
<proteinExistence type="predicted"/>
<reference evidence="3" key="1">
    <citation type="submission" date="2025-08" db="UniProtKB">
        <authorList>
            <consortium name="RefSeq"/>
        </authorList>
    </citation>
    <scope>IDENTIFICATION</scope>
    <source>
        <tissue evidence="3">Whole body</tissue>
    </source>
</reference>
<dbReference type="InterPro" id="IPR012337">
    <property type="entry name" value="RNaseH-like_sf"/>
</dbReference>
<dbReference type="Proteomes" id="UP000694846">
    <property type="component" value="Unplaced"/>
</dbReference>
<keyword evidence="2" id="KW-1185">Reference proteome</keyword>
<dbReference type="SUPFAM" id="SSF53098">
    <property type="entry name" value="Ribonuclease H-like"/>
    <property type="match status" value="1"/>
</dbReference>
<feature type="domain" description="HAT C-terminal dimerisation" evidence="1">
    <location>
        <begin position="159"/>
        <end position="210"/>
    </location>
</feature>
<evidence type="ECO:0000259" key="1">
    <source>
        <dbReference type="Pfam" id="PF05699"/>
    </source>
</evidence>
<dbReference type="RefSeq" id="XP_025407246.1">
    <property type="nucleotide sequence ID" value="XM_025551461.1"/>
</dbReference>
<dbReference type="InterPro" id="IPR052958">
    <property type="entry name" value="IFN-induced_PKR_regulator"/>
</dbReference>
<dbReference type="GO" id="GO:0046983">
    <property type="term" value="F:protein dimerization activity"/>
    <property type="evidence" value="ECO:0007669"/>
    <property type="project" value="InterPro"/>
</dbReference>
<organism evidence="2 3">
    <name type="scientific">Sipha flava</name>
    <name type="common">yellow sugarcane aphid</name>
    <dbReference type="NCBI Taxonomy" id="143950"/>
    <lineage>
        <taxon>Eukaryota</taxon>
        <taxon>Metazoa</taxon>
        <taxon>Ecdysozoa</taxon>
        <taxon>Arthropoda</taxon>
        <taxon>Hexapoda</taxon>
        <taxon>Insecta</taxon>
        <taxon>Pterygota</taxon>
        <taxon>Neoptera</taxon>
        <taxon>Paraneoptera</taxon>
        <taxon>Hemiptera</taxon>
        <taxon>Sternorrhyncha</taxon>
        <taxon>Aphidomorpha</taxon>
        <taxon>Aphidoidea</taxon>
        <taxon>Aphididae</taxon>
        <taxon>Sipha</taxon>
    </lineage>
</organism>
<gene>
    <name evidence="3" type="primary">LOC112681201</name>
</gene>
<dbReference type="PANTHER" id="PTHR46289">
    <property type="entry name" value="52 KDA REPRESSOR OF THE INHIBITOR OF THE PROTEIN KINASE-LIKE PROTEIN-RELATED"/>
    <property type="match status" value="1"/>
</dbReference>
<dbReference type="OrthoDB" id="6604327at2759"/>
<sequence>MPGENIADEQISCPIKNFQVNTYYTIIDIVSTQILERFNDQSTPLYKDISLFHEKRLKKVAEQSNLPTDAFDGFEMVYGKFVQADDLRREYKQFSDSYFMFKKLMILPEKIHKTDDIDEEIETSDNTESDIDSEDLDLATNQGNISTVFKVCHQNNLKEVFPSIYIALCICLTLPVSSSSPERAFSKLKLIKSRLRSTMGEDRLESLMLISCEKDINIDNEKVIKTLTTYSTVLKNLL</sequence>
<dbReference type="AlphaFoldDB" id="A0A8B8F9F2"/>